<dbReference type="Proteomes" id="UP000006906">
    <property type="component" value="Chromosome 16"/>
</dbReference>
<dbReference type="STRING" id="3055.A0A2K3CWA8"/>
<dbReference type="InterPro" id="IPR008971">
    <property type="entry name" value="HSP40/DnaJ_pept-bd"/>
</dbReference>
<proteinExistence type="predicted"/>
<dbReference type="AlphaFoldDB" id="A0A2K3CWA8"/>
<keyword evidence="5" id="KW-1185">Reference proteome</keyword>
<dbReference type="GO" id="GO:0005829">
    <property type="term" value="C:cytosol"/>
    <property type="evidence" value="ECO:0000318"/>
    <property type="project" value="GO_Central"/>
</dbReference>
<feature type="domain" description="Chaperone DnaJ C-terminal" evidence="3">
    <location>
        <begin position="87"/>
        <end position="239"/>
    </location>
</feature>
<dbReference type="Pfam" id="PF01556">
    <property type="entry name" value="DnaJ_C"/>
    <property type="match status" value="1"/>
</dbReference>
<organism evidence="4 5">
    <name type="scientific">Chlamydomonas reinhardtii</name>
    <name type="common">Chlamydomonas smithii</name>
    <dbReference type="NCBI Taxonomy" id="3055"/>
    <lineage>
        <taxon>Eukaryota</taxon>
        <taxon>Viridiplantae</taxon>
        <taxon>Chlorophyta</taxon>
        <taxon>core chlorophytes</taxon>
        <taxon>Chlorophyceae</taxon>
        <taxon>CS clade</taxon>
        <taxon>Chlamydomonadales</taxon>
        <taxon>Chlamydomonadaceae</taxon>
        <taxon>Chlamydomonas</taxon>
    </lineage>
</organism>
<dbReference type="PANTHER" id="PTHR24078:SF519">
    <property type="entry name" value="DNAJ HOMOLOG SUBFAMILY B MEMBER 13"/>
    <property type="match status" value="1"/>
</dbReference>
<dbReference type="GO" id="GO:0051087">
    <property type="term" value="F:protein-folding chaperone binding"/>
    <property type="evidence" value="ECO:0000318"/>
    <property type="project" value="GO_Central"/>
</dbReference>
<dbReference type="Gramene" id="PNW72566">
    <property type="protein sequence ID" value="PNW72566"/>
    <property type="gene ID" value="CHLRE_16g692004v5"/>
</dbReference>
<evidence type="ECO:0000259" key="3">
    <source>
        <dbReference type="Pfam" id="PF01556"/>
    </source>
</evidence>
<reference evidence="4 5" key="1">
    <citation type="journal article" date="2007" name="Science">
        <title>The Chlamydomonas genome reveals the evolution of key animal and plant functions.</title>
        <authorList>
            <person name="Merchant S.S."/>
            <person name="Prochnik S.E."/>
            <person name="Vallon O."/>
            <person name="Harris E.H."/>
            <person name="Karpowicz S.J."/>
            <person name="Witman G.B."/>
            <person name="Terry A."/>
            <person name="Salamov A."/>
            <person name="Fritz-Laylin L.K."/>
            <person name="Marechal-Drouard L."/>
            <person name="Marshall W.F."/>
            <person name="Qu L.H."/>
            <person name="Nelson D.R."/>
            <person name="Sanderfoot A.A."/>
            <person name="Spalding M.H."/>
            <person name="Kapitonov V.V."/>
            <person name="Ren Q."/>
            <person name="Ferris P."/>
            <person name="Lindquist E."/>
            <person name="Shapiro H."/>
            <person name="Lucas S.M."/>
            <person name="Grimwood J."/>
            <person name="Schmutz J."/>
            <person name="Cardol P."/>
            <person name="Cerutti H."/>
            <person name="Chanfreau G."/>
            <person name="Chen C.L."/>
            <person name="Cognat V."/>
            <person name="Croft M.T."/>
            <person name="Dent R."/>
            <person name="Dutcher S."/>
            <person name="Fernandez E."/>
            <person name="Fukuzawa H."/>
            <person name="Gonzalez-Ballester D."/>
            <person name="Gonzalez-Halphen D."/>
            <person name="Hallmann A."/>
            <person name="Hanikenne M."/>
            <person name="Hippler M."/>
            <person name="Inwood W."/>
            <person name="Jabbari K."/>
            <person name="Kalanon M."/>
            <person name="Kuras R."/>
            <person name="Lefebvre P.A."/>
            <person name="Lemaire S.D."/>
            <person name="Lobanov A.V."/>
            <person name="Lohr M."/>
            <person name="Manuell A."/>
            <person name="Meier I."/>
            <person name="Mets L."/>
            <person name="Mittag M."/>
            <person name="Mittelmeier T."/>
            <person name="Moroney J.V."/>
            <person name="Moseley J."/>
            <person name="Napoli C."/>
            <person name="Nedelcu A.M."/>
            <person name="Niyogi K."/>
            <person name="Novoselov S.V."/>
            <person name="Paulsen I.T."/>
            <person name="Pazour G."/>
            <person name="Purton S."/>
            <person name="Ral J.P."/>
            <person name="Riano-Pachon D.M."/>
            <person name="Riekhof W."/>
            <person name="Rymarquis L."/>
            <person name="Schroda M."/>
            <person name="Stern D."/>
            <person name="Umen J."/>
            <person name="Willows R."/>
            <person name="Wilson N."/>
            <person name="Zimmer S.L."/>
            <person name="Allmer J."/>
            <person name="Balk J."/>
            <person name="Bisova K."/>
            <person name="Chen C.J."/>
            <person name="Elias M."/>
            <person name="Gendler K."/>
            <person name="Hauser C."/>
            <person name="Lamb M.R."/>
            <person name="Ledford H."/>
            <person name="Long J.C."/>
            <person name="Minagawa J."/>
            <person name="Page M.D."/>
            <person name="Pan J."/>
            <person name="Pootakham W."/>
            <person name="Roje S."/>
            <person name="Rose A."/>
            <person name="Stahlberg E."/>
            <person name="Terauchi A.M."/>
            <person name="Yang P."/>
            <person name="Ball S."/>
            <person name="Bowler C."/>
            <person name="Dieckmann C.L."/>
            <person name="Gladyshev V.N."/>
            <person name="Green P."/>
            <person name="Jorgensen R."/>
            <person name="Mayfield S."/>
            <person name="Mueller-Roeber B."/>
            <person name="Rajamani S."/>
            <person name="Sayre R.T."/>
            <person name="Brokstein P."/>
            <person name="Dubchak I."/>
            <person name="Goodstein D."/>
            <person name="Hornick L."/>
            <person name="Huang Y.W."/>
            <person name="Jhaveri J."/>
            <person name="Luo Y."/>
            <person name="Martinez D."/>
            <person name="Ngau W.C."/>
            <person name="Otillar B."/>
            <person name="Poliakov A."/>
            <person name="Porter A."/>
            <person name="Szajkowski L."/>
            <person name="Werner G."/>
            <person name="Zhou K."/>
            <person name="Grigoriev I.V."/>
            <person name="Rokhsar D.S."/>
            <person name="Grossman A.R."/>
        </authorList>
    </citation>
    <scope>NUCLEOTIDE SEQUENCE [LARGE SCALE GENOMIC DNA]</scope>
    <source>
        <strain evidence="5">CC-503</strain>
    </source>
</reference>
<keyword evidence="1" id="KW-0143">Chaperone</keyword>
<dbReference type="PaxDb" id="3055-EDO99116"/>
<dbReference type="GO" id="GO:0051082">
    <property type="term" value="F:unfolded protein binding"/>
    <property type="evidence" value="ECO:0000318"/>
    <property type="project" value="GO_Central"/>
</dbReference>
<feature type="region of interest" description="Disordered" evidence="2">
    <location>
        <begin position="231"/>
        <end position="293"/>
    </location>
</feature>
<dbReference type="InterPro" id="IPR002939">
    <property type="entry name" value="DnaJ_C"/>
</dbReference>
<dbReference type="PANTHER" id="PTHR24078">
    <property type="entry name" value="DNAJ HOMOLOG SUBFAMILY C MEMBER"/>
    <property type="match status" value="1"/>
</dbReference>
<dbReference type="InParanoid" id="A0A2K3CWA8"/>
<evidence type="ECO:0000313" key="4">
    <source>
        <dbReference type="EMBL" id="PNW72566.1"/>
    </source>
</evidence>
<dbReference type="OrthoDB" id="545387at2759"/>
<dbReference type="OMA" id="TMITMED"/>
<feature type="compositionally biased region" description="Polar residues" evidence="2">
    <location>
        <begin position="272"/>
        <end position="293"/>
    </location>
</feature>
<dbReference type="RefSeq" id="XP_042916339.1">
    <property type="nucleotide sequence ID" value="XM_043071732.1"/>
</dbReference>
<name>A0A2K3CWA8_CHLRE</name>
<dbReference type="EMBL" id="CM008977">
    <property type="protein sequence ID" value="PNW72566.1"/>
    <property type="molecule type" value="Genomic_DNA"/>
</dbReference>
<feature type="compositionally biased region" description="Low complexity" evidence="2">
    <location>
        <begin position="31"/>
        <end position="40"/>
    </location>
</feature>
<dbReference type="GeneID" id="5724453"/>
<gene>
    <name evidence="4" type="ORF">CHLRE_16g692004v5</name>
</gene>
<dbReference type="CDD" id="cd10747">
    <property type="entry name" value="DnaJ_C"/>
    <property type="match status" value="1"/>
</dbReference>
<feature type="region of interest" description="Disordered" evidence="2">
    <location>
        <begin position="1"/>
        <end position="40"/>
    </location>
</feature>
<dbReference type="GO" id="GO:0006457">
    <property type="term" value="P:protein folding"/>
    <property type="evidence" value="ECO:0007669"/>
    <property type="project" value="InterPro"/>
</dbReference>
<dbReference type="InterPro" id="IPR051339">
    <property type="entry name" value="DnaJ_subfamily_B"/>
</dbReference>
<feature type="compositionally biased region" description="Polar residues" evidence="2">
    <location>
        <begin position="10"/>
        <end position="29"/>
    </location>
</feature>
<evidence type="ECO:0000313" key="5">
    <source>
        <dbReference type="Proteomes" id="UP000006906"/>
    </source>
</evidence>
<accession>A0A2K3CWA8</accession>
<protein>
    <recommendedName>
        <fullName evidence="3">Chaperone DnaJ C-terminal domain-containing protein</fullName>
    </recommendedName>
</protein>
<evidence type="ECO:0000256" key="2">
    <source>
        <dbReference type="SAM" id="MobiDB-lite"/>
    </source>
</evidence>
<sequence>MGAFAHLSERNWSQPGPQATSGDSYSAQPASRCGSASSVSSLDSYTSLENAGMATSGLLGKRPAPSHAPNQQPGPGGPPCVDADVLVQLRLTLEELFTGCTKQLRLKRKLFLQVPGLGHDVATGSWAETEELFRIVVSPGAREGTRFSFAGKGNLLPGAAAAGSMVIVLHQQPHHHYTRRGSHLHVTCTVPLLTCLSGGSACISTLDGRTLLVPLGPNCLQPAAEHVIRGEGMPLPNAGHSASGFGLAPKAPSDQAAQQQQQRRQLRAVRSPSPSYKQQQQASTSVGWGSKQSSDRTLLAADAGGRGDLHIHFQVLV</sequence>
<feature type="region of interest" description="Disordered" evidence="2">
    <location>
        <begin position="56"/>
        <end position="79"/>
    </location>
</feature>
<dbReference type="KEGG" id="cre:CHLRE_16g692004v5"/>
<dbReference type="SUPFAM" id="SSF49493">
    <property type="entry name" value="HSP40/DnaJ peptide-binding domain"/>
    <property type="match status" value="2"/>
</dbReference>
<evidence type="ECO:0000256" key="1">
    <source>
        <dbReference type="ARBA" id="ARBA00023186"/>
    </source>
</evidence>
<dbReference type="ExpressionAtlas" id="A0A2K3CWA8">
    <property type="expression patterns" value="baseline"/>
</dbReference>
<dbReference type="Gene3D" id="2.60.260.20">
    <property type="entry name" value="Urease metallochaperone UreE, N-terminal domain"/>
    <property type="match status" value="2"/>
</dbReference>